<dbReference type="RefSeq" id="WP_269125985.1">
    <property type="nucleotide sequence ID" value="NZ_JAPUBN010000017.1"/>
</dbReference>
<accession>A0ABT4JVL8</accession>
<sequence>MKMTATGCSVKGPAHFQDNTPNQDAVLVHGVRKGWCVAVCDGLGSRALSHQGAQLAAKIVRLIIREQKDKNLYAPLLISQKIQQKWINKVGKDYSSYETTCVWAWINERGQVQAAQAGDGLLLIRSKGVFSVITPQRDGFGNQTQTLAKAEEGDWSTIECTLTMAGDGVLLMTDGISDDLLPEHLEAFFETIYQKLKNSNKRHCKRWLTKELIDWSTPKHGDDKSIAGIFKVE</sequence>
<gene>
    <name evidence="2" type="ORF">O1D97_12330</name>
</gene>
<feature type="domain" description="PPM-type phosphatase" evidence="1">
    <location>
        <begin position="12"/>
        <end position="212"/>
    </location>
</feature>
<organism evidence="2 3">
    <name type="scientific">Marinomonas phaeophyticola</name>
    <dbReference type="NCBI Taxonomy" id="3004091"/>
    <lineage>
        <taxon>Bacteria</taxon>
        <taxon>Pseudomonadati</taxon>
        <taxon>Pseudomonadota</taxon>
        <taxon>Gammaproteobacteria</taxon>
        <taxon>Oceanospirillales</taxon>
        <taxon>Oceanospirillaceae</taxon>
        <taxon>Marinomonas</taxon>
    </lineage>
</organism>
<proteinExistence type="predicted"/>
<comment type="caution">
    <text evidence="2">The sequence shown here is derived from an EMBL/GenBank/DDBJ whole genome shotgun (WGS) entry which is preliminary data.</text>
</comment>
<evidence type="ECO:0000259" key="1">
    <source>
        <dbReference type="Pfam" id="PF13672"/>
    </source>
</evidence>
<dbReference type="InterPro" id="IPR036457">
    <property type="entry name" value="PPM-type-like_dom_sf"/>
</dbReference>
<keyword evidence="3" id="KW-1185">Reference proteome</keyword>
<evidence type="ECO:0000313" key="2">
    <source>
        <dbReference type="EMBL" id="MCZ2722389.1"/>
    </source>
</evidence>
<dbReference type="EMBL" id="JAPUBN010000017">
    <property type="protein sequence ID" value="MCZ2722389.1"/>
    <property type="molecule type" value="Genomic_DNA"/>
</dbReference>
<name>A0ABT4JVL8_9GAMM</name>
<dbReference type="Gene3D" id="3.60.40.10">
    <property type="entry name" value="PPM-type phosphatase domain"/>
    <property type="match status" value="1"/>
</dbReference>
<dbReference type="InterPro" id="IPR001932">
    <property type="entry name" value="PPM-type_phosphatase-like_dom"/>
</dbReference>
<dbReference type="Pfam" id="PF13672">
    <property type="entry name" value="PP2C_2"/>
    <property type="match status" value="1"/>
</dbReference>
<dbReference type="Proteomes" id="UP001149719">
    <property type="component" value="Unassembled WGS sequence"/>
</dbReference>
<evidence type="ECO:0000313" key="3">
    <source>
        <dbReference type="Proteomes" id="UP001149719"/>
    </source>
</evidence>
<protein>
    <submittedName>
        <fullName evidence="2">PP2C family serine/threonine-protein phosphatase</fullName>
    </submittedName>
</protein>
<reference evidence="2" key="1">
    <citation type="submission" date="2022-12" db="EMBL/GenBank/DDBJ databases">
        <title>Marinomonas 15G1-11 sp. nov, isolated from marine algae.</title>
        <authorList>
            <person name="Butt M."/>
            <person name="Choi D.G."/>
            <person name="Kim J.M."/>
            <person name="Lee J.K."/>
            <person name="Baek J.H."/>
            <person name="Jeon C.O."/>
        </authorList>
    </citation>
    <scope>NUCLEOTIDE SEQUENCE</scope>
    <source>
        <strain evidence="2">15G1-11</strain>
    </source>
</reference>
<dbReference type="SUPFAM" id="SSF81606">
    <property type="entry name" value="PP2C-like"/>
    <property type="match status" value="1"/>
</dbReference>